<protein>
    <submittedName>
        <fullName evidence="1">Uncharacterized protein</fullName>
    </submittedName>
</protein>
<dbReference type="AlphaFoldDB" id="A0A6N2YA28"/>
<dbReference type="EMBL" id="CACRUO010000005">
    <property type="protein sequence ID" value="VYT63083.1"/>
    <property type="molecule type" value="Genomic_DNA"/>
</dbReference>
<evidence type="ECO:0000313" key="1">
    <source>
        <dbReference type="EMBL" id="VYT63083.1"/>
    </source>
</evidence>
<dbReference type="GeneID" id="77331435"/>
<gene>
    <name evidence="1" type="ORF">SSLFYP27_00298</name>
</gene>
<sequence length="313" mass="37191">MTDIIPFPQNQSKLINDIKTSFKHEQYDKMYDLFMKYEKDFELDTDLALLKCEMLLRMEQYLELREEAIILLKQGFDAYNRLMVYYMTSLHGLGQYYECVNLFNQIIDQVKDHDIRMQLFPIKEDAQMQLNQNKKHYISKMSRFTTLTIDQQLYLLFDMMHEGQYGFAETFAEILNQERLHSHVQTIILEYLKKAQYQHEINFVKNNAEFKVVPKALPGLEYASFTQKVIPAVMQQFEDQFGSQMRSEISQMLQGFAIGIYPLEIEQEAPVDAWIDTFFNYIEDMLNLSESAEKHMSEPVLKWIHAIEQNITQ</sequence>
<reference evidence="1" key="1">
    <citation type="submission" date="2019-11" db="EMBL/GenBank/DDBJ databases">
        <authorList>
            <person name="Feng L."/>
        </authorList>
    </citation>
    <scope>NUCLEOTIDE SEQUENCE</scope>
    <source>
        <strain evidence="1">SsimulansLFYP27</strain>
    </source>
</reference>
<accession>A0A6N2YA28</accession>
<organism evidence="1">
    <name type="scientific">Staphylococcus simulans</name>
    <dbReference type="NCBI Taxonomy" id="1286"/>
    <lineage>
        <taxon>Bacteria</taxon>
        <taxon>Bacillati</taxon>
        <taxon>Bacillota</taxon>
        <taxon>Bacilli</taxon>
        <taxon>Bacillales</taxon>
        <taxon>Staphylococcaceae</taxon>
        <taxon>Staphylococcus</taxon>
    </lineage>
</organism>
<proteinExistence type="predicted"/>
<dbReference type="RefSeq" id="WP_156666379.1">
    <property type="nucleotide sequence ID" value="NZ_CACRUO010000005.1"/>
</dbReference>
<name>A0A6N2YA28_STASI</name>